<reference evidence="12" key="1">
    <citation type="submission" date="2016-10" db="EMBL/GenBank/DDBJ databases">
        <authorList>
            <person name="Varghese N."/>
            <person name="Submissions S."/>
        </authorList>
    </citation>
    <scope>NUCLEOTIDE SEQUENCE [LARGE SCALE GENOMIC DNA]</scope>
    <source>
        <strain evidence="12">Nm44</strain>
    </source>
</reference>
<comment type="subcellular location">
    <subcellularLocation>
        <location evidence="1">Cell membrane</location>
        <topology evidence="1">Multi-pass membrane protein</topology>
    </subcellularLocation>
</comment>
<name>A0A1I4U895_9PROT</name>
<dbReference type="Proteomes" id="UP000183287">
    <property type="component" value="Unassembled WGS sequence"/>
</dbReference>
<keyword evidence="3" id="KW-0050">Antiport</keyword>
<evidence type="ECO:0000256" key="7">
    <source>
        <dbReference type="ARBA" id="ARBA00023065"/>
    </source>
</evidence>
<dbReference type="PANTHER" id="PTHR32507">
    <property type="entry name" value="NA(+)/H(+) ANTIPORTER 1"/>
    <property type="match status" value="1"/>
</dbReference>
<sequence length="435" mass="47355">MRFEMWYLMLGGLMLAIAFLDKLVKRLPITTTIVYLLVGIVLGPVGLDLIYLDPIKNAAFLERITELAVIVSLFTAGLKLSSSLGYERWKISIRLAFGSMLLTVGMIAFIGVVFLHFSLGAAILLGAILAPTDPVLASDVQLDHPDDRDRLRYSLTGEAGLNDGTAFPFVMLGLGLIGLHEIGAAGWLWFTVDLLWAVVGGLGIGALTGIITGKLVVALRKRREETIGRDEFIALGLIGFSYGLAVLMHAYGFLAVFAAGLAFRHFELENSKLKALPQESYQQQNKVAQIDATGKPPVYVAGAVLSANEQLERMMEIAIVLIMGAMLSSCSLALDVLWFAPLVFLIIRPASVVVGTIRGKVTKLQRMLLCWFGIRGIGSLYYLMFAIQHGLPEELALRLSSIVISLVAMSIVVHGISVTPIMNRYYKKEGIKAKG</sequence>
<keyword evidence="6 9" id="KW-1133">Transmembrane helix</keyword>
<gene>
    <name evidence="11" type="ORF">SAMN05421863_10614</name>
</gene>
<feature type="domain" description="Cation/H+ exchanger transmembrane" evidence="10">
    <location>
        <begin position="16"/>
        <end position="423"/>
    </location>
</feature>
<dbReference type="InterPro" id="IPR038770">
    <property type="entry name" value="Na+/solute_symporter_sf"/>
</dbReference>
<dbReference type="GO" id="GO:0005886">
    <property type="term" value="C:plasma membrane"/>
    <property type="evidence" value="ECO:0007669"/>
    <property type="project" value="UniProtKB-SubCell"/>
</dbReference>
<feature type="transmembrane region" description="Helical" evidence="9">
    <location>
        <begin position="33"/>
        <end position="52"/>
    </location>
</feature>
<evidence type="ECO:0000313" key="11">
    <source>
        <dbReference type="EMBL" id="SFM85135.1"/>
    </source>
</evidence>
<evidence type="ECO:0000256" key="5">
    <source>
        <dbReference type="ARBA" id="ARBA00022692"/>
    </source>
</evidence>
<feature type="transmembrane region" description="Helical" evidence="9">
    <location>
        <begin position="196"/>
        <end position="220"/>
    </location>
</feature>
<evidence type="ECO:0000256" key="3">
    <source>
        <dbReference type="ARBA" id="ARBA00022449"/>
    </source>
</evidence>
<evidence type="ECO:0000256" key="9">
    <source>
        <dbReference type="SAM" id="Phobius"/>
    </source>
</evidence>
<evidence type="ECO:0000259" key="10">
    <source>
        <dbReference type="Pfam" id="PF00999"/>
    </source>
</evidence>
<feature type="transmembrane region" description="Helical" evidence="9">
    <location>
        <begin position="368"/>
        <end position="387"/>
    </location>
</feature>
<keyword evidence="2" id="KW-0813">Transport</keyword>
<accession>A0A1I4U895</accession>
<dbReference type="GO" id="GO:1902600">
    <property type="term" value="P:proton transmembrane transport"/>
    <property type="evidence" value="ECO:0007669"/>
    <property type="project" value="InterPro"/>
</dbReference>
<dbReference type="Pfam" id="PF00999">
    <property type="entry name" value="Na_H_Exchanger"/>
    <property type="match status" value="1"/>
</dbReference>
<feature type="transmembrane region" description="Helical" evidence="9">
    <location>
        <begin position="317"/>
        <end position="347"/>
    </location>
</feature>
<keyword evidence="7" id="KW-0406">Ion transport</keyword>
<evidence type="ECO:0000313" key="12">
    <source>
        <dbReference type="Proteomes" id="UP000183287"/>
    </source>
</evidence>
<keyword evidence="4" id="KW-1003">Cell membrane</keyword>
<keyword evidence="8 9" id="KW-0472">Membrane</keyword>
<dbReference type="RefSeq" id="WP_074906676.1">
    <property type="nucleotide sequence ID" value="NZ_FOUB01000061.1"/>
</dbReference>
<feature type="transmembrane region" description="Helical" evidence="9">
    <location>
        <begin position="6"/>
        <end position="24"/>
    </location>
</feature>
<dbReference type="GO" id="GO:0015297">
    <property type="term" value="F:antiporter activity"/>
    <property type="evidence" value="ECO:0007669"/>
    <property type="project" value="UniProtKB-KW"/>
</dbReference>
<evidence type="ECO:0000256" key="1">
    <source>
        <dbReference type="ARBA" id="ARBA00004651"/>
    </source>
</evidence>
<evidence type="ECO:0000256" key="8">
    <source>
        <dbReference type="ARBA" id="ARBA00023136"/>
    </source>
</evidence>
<keyword evidence="5 9" id="KW-0812">Transmembrane</keyword>
<dbReference type="Gene3D" id="1.20.1530.20">
    <property type="match status" value="1"/>
</dbReference>
<dbReference type="InterPro" id="IPR006153">
    <property type="entry name" value="Cation/H_exchanger_TM"/>
</dbReference>
<proteinExistence type="predicted"/>
<evidence type="ECO:0000256" key="2">
    <source>
        <dbReference type="ARBA" id="ARBA00022448"/>
    </source>
</evidence>
<feature type="transmembrane region" description="Helical" evidence="9">
    <location>
        <begin position="64"/>
        <end position="81"/>
    </location>
</feature>
<dbReference type="AlphaFoldDB" id="A0A1I4U895"/>
<dbReference type="EMBL" id="FOUB01000061">
    <property type="protein sequence ID" value="SFM85135.1"/>
    <property type="molecule type" value="Genomic_DNA"/>
</dbReference>
<feature type="transmembrane region" description="Helical" evidence="9">
    <location>
        <begin position="399"/>
        <end position="422"/>
    </location>
</feature>
<protein>
    <submittedName>
        <fullName evidence="11">NhaP-type Na+/H+ or K+/H+ antiporter</fullName>
    </submittedName>
</protein>
<dbReference type="OrthoDB" id="9810860at2"/>
<organism evidence="11 12">
    <name type="scientific">Nitrosomonas communis</name>
    <dbReference type="NCBI Taxonomy" id="44574"/>
    <lineage>
        <taxon>Bacteria</taxon>
        <taxon>Pseudomonadati</taxon>
        <taxon>Pseudomonadota</taxon>
        <taxon>Betaproteobacteria</taxon>
        <taxon>Nitrosomonadales</taxon>
        <taxon>Nitrosomonadaceae</taxon>
        <taxon>Nitrosomonas</taxon>
    </lineage>
</organism>
<evidence type="ECO:0000256" key="6">
    <source>
        <dbReference type="ARBA" id="ARBA00022989"/>
    </source>
</evidence>
<keyword evidence="12" id="KW-1185">Reference proteome</keyword>
<feature type="transmembrane region" description="Helical" evidence="9">
    <location>
        <begin position="232"/>
        <end position="263"/>
    </location>
</feature>
<evidence type="ECO:0000256" key="4">
    <source>
        <dbReference type="ARBA" id="ARBA00022475"/>
    </source>
</evidence>
<dbReference type="PANTHER" id="PTHR32507:SF8">
    <property type="entry name" value="CNH1P"/>
    <property type="match status" value="1"/>
</dbReference>